<dbReference type="PANTHER" id="PTHR46344:SF27">
    <property type="entry name" value="KELCH REPEAT SUPERFAMILY PROTEIN"/>
    <property type="match status" value="1"/>
</dbReference>
<evidence type="ECO:0000259" key="5">
    <source>
        <dbReference type="PROSITE" id="PS50093"/>
    </source>
</evidence>
<dbReference type="CDD" id="cd00146">
    <property type="entry name" value="PKD"/>
    <property type="match status" value="3"/>
</dbReference>
<dbReference type="Pfam" id="PF18911">
    <property type="entry name" value="PKD_4"/>
    <property type="match status" value="3"/>
</dbReference>
<feature type="domain" description="PKD" evidence="5">
    <location>
        <begin position="641"/>
        <end position="721"/>
    </location>
</feature>
<proteinExistence type="predicted"/>
<feature type="domain" description="PKD" evidence="5">
    <location>
        <begin position="447"/>
        <end position="527"/>
    </location>
</feature>
<keyword evidence="7" id="KW-1185">Reference proteome</keyword>
<dbReference type="Proteomes" id="UP001139971">
    <property type="component" value="Unassembled WGS sequence"/>
</dbReference>
<evidence type="ECO:0000256" key="3">
    <source>
        <dbReference type="ARBA" id="ARBA00022737"/>
    </source>
</evidence>
<evidence type="ECO:0000256" key="1">
    <source>
        <dbReference type="ARBA" id="ARBA00001913"/>
    </source>
</evidence>
<name>A0A9X4BMC7_9GAMM</name>
<organism evidence="6 7">
    <name type="scientific">Tahibacter soli</name>
    <dbReference type="NCBI Taxonomy" id="2983605"/>
    <lineage>
        <taxon>Bacteria</taxon>
        <taxon>Pseudomonadati</taxon>
        <taxon>Pseudomonadota</taxon>
        <taxon>Gammaproteobacteria</taxon>
        <taxon>Lysobacterales</taxon>
        <taxon>Rhodanobacteraceae</taxon>
        <taxon>Tahibacter</taxon>
    </lineage>
</organism>
<dbReference type="InterPro" id="IPR022409">
    <property type="entry name" value="PKD/Chitinase_dom"/>
</dbReference>
<dbReference type="InterPro" id="IPR013783">
    <property type="entry name" value="Ig-like_fold"/>
</dbReference>
<feature type="signal peptide" evidence="4">
    <location>
        <begin position="1"/>
        <end position="28"/>
    </location>
</feature>
<dbReference type="InterPro" id="IPR007280">
    <property type="entry name" value="Peptidase_C_arc/bac"/>
</dbReference>
<dbReference type="SUPFAM" id="SSF49299">
    <property type="entry name" value="PKD domain"/>
    <property type="match status" value="3"/>
</dbReference>
<comment type="caution">
    <text evidence="6">The sequence shown here is derived from an EMBL/GenBank/DDBJ whole genome shotgun (WGS) entry which is preliminary data.</text>
</comment>
<keyword evidence="2" id="KW-0880">Kelch repeat</keyword>
<dbReference type="InterPro" id="IPR006652">
    <property type="entry name" value="Kelch_1"/>
</dbReference>
<feature type="chain" id="PRO_5040909109" evidence="4">
    <location>
        <begin position="29"/>
        <end position="833"/>
    </location>
</feature>
<dbReference type="Gene3D" id="2.130.10.80">
    <property type="entry name" value="Galactose oxidase/kelch, beta-propeller"/>
    <property type="match status" value="4"/>
</dbReference>
<evidence type="ECO:0000313" key="7">
    <source>
        <dbReference type="Proteomes" id="UP001139971"/>
    </source>
</evidence>
<keyword evidence="3" id="KW-0677">Repeat</keyword>
<dbReference type="RefSeq" id="WP_272842202.1">
    <property type="nucleotide sequence ID" value="NZ_JAOVZO020000023.1"/>
</dbReference>
<protein>
    <submittedName>
        <fullName evidence="6">PKD domain-containing protein</fullName>
    </submittedName>
</protein>
<dbReference type="EMBL" id="JAOVZO020000023">
    <property type="protein sequence ID" value="MDC8016197.1"/>
    <property type="molecule type" value="Genomic_DNA"/>
</dbReference>
<dbReference type="Gene3D" id="2.60.120.380">
    <property type="match status" value="2"/>
</dbReference>
<dbReference type="PROSITE" id="PS50093">
    <property type="entry name" value="PKD"/>
    <property type="match status" value="3"/>
</dbReference>
<comment type="cofactor">
    <cofactor evidence="1">
        <name>Ca(2+)</name>
        <dbReference type="ChEBI" id="CHEBI:29108"/>
    </cofactor>
</comment>
<dbReference type="Pfam" id="PF01344">
    <property type="entry name" value="Kelch_1"/>
    <property type="match status" value="3"/>
</dbReference>
<evidence type="ECO:0000256" key="4">
    <source>
        <dbReference type="SAM" id="SignalP"/>
    </source>
</evidence>
<keyword evidence="4" id="KW-0732">Signal</keyword>
<dbReference type="InterPro" id="IPR035986">
    <property type="entry name" value="PKD_dom_sf"/>
</dbReference>
<dbReference type="Gene3D" id="2.60.40.10">
    <property type="entry name" value="Immunoglobulins"/>
    <property type="match status" value="3"/>
</dbReference>
<sequence>MLRTTRTFLTPLLSALILMPTVAQVAVAADPTGSMSVPRADHSAARLPDGRVLVMGGYSTGGPSTASAEFYDAATGAFAAAPPLVVSRGEAGVATLGDGRILIVGGVRQTASGGEFLRSAEIYDPVSASWSVTPGSLTGNTVTTYPTTVTLQDGKVLVIDGTNSQVFDPATGVFTVAIAMNTTRSRGAAALLPDGRVLLAGGQNNANVVLTTADIWDPATNTWSATGAMATARHSATATRLADGRILIAGGSNGSSKQAGAEVFDPATQTFSSTGALLTARAGHTAVALTDGSVLVAGGYTNASVTSSLERWYPATGTWADAGSLAASRTRMFTATLLNNGNVLFAGGSGPLATAEIYAAGSGNVPPVANFSHTASNLTVTFADASADADGTIASRSWNFGDGTTSTAASPVKTYAAGGTYNVTLSVTDNAGATNAITKSLTVGTPPNAAPTANFSYVTNGLAATFTDGSSDSDGTIVSRAWNFGDGTTSTATNPAKTYAAAGTYTVSLTVTDNGGATQTKTSSVTVVSSGCGGTVLCNGVAATGLAAAAGGTTATYTLVVPAGATNLQFVTAGGTGDADLYVKFGSAPTTSSYDCRPYVGGNAETCNIATAQAGTYYVVLRAYSAFSGVSLTGSYTTGGSNIVPTANFTFATSGLTATFADTSTDVDGTIASRSWNFGDGTTSTATNPAKTYVAPGTYTVSLTVTDNGGASQTKTASVAVYSGGCGGTILCNGVAVTGLSAGSGLTTSTYTLVVPAGATNLAFVTSGGTGDADLYVKFGSAPTTSSYDCRPYIGGNAETCNIANPQAGTYYVVLRAFSTFSGVSLQGSYTSP</sequence>
<dbReference type="InterPro" id="IPR000601">
    <property type="entry name" value="PKD_dom"/>
</dbReference>
<evidence type="ECO:0000256" key="2">
    <source>
        <dbReference type="ARBA" id="ARBA00022441"/>
    </source>
</evidence>
<dbReference type="AlphaFoldDB" id="A0A9X4BMC7"/>
<dbReference type="SUPFAM" id="SSF50965">
    <property type="entry name" value="Galactose oxidase, central domain"/>
    <property type="match status" value="1"/>
</dbReference>
<dbReference type="SMART" id="SM00612">
    <property type="entry name" value="Kelch"/>
    <property type="match status" value="6"/>
</dbReference>
<gene>
    <name evidence="6" type="ORF">OD750_027025</name>
</gene>
<reference evidence="6" key="1">
    <citation type="submission" date="2023-02" db="EMBL/GenBank/DDBJ databases">
        <title>Tahibacter soli sp. nov. isolated from soil.</title>
        <authorList>
            <person name="Baek J.H."/>
            <person name="Lee J.K."/>
            <person name="Choi D.G."/>
            <person name="Jeon C.O."/>
        </authorList>
    </citation>
    <scope>NUCLEOTIDE SEQUENCE</scope>
    <source>
        <strain evidence="6">BL</strain>
    </source>
</reference>
<evidence type="ECO:0000313" key="6">
    <source>
        <dbReference type="EMBL" id="MDC8016197.1"/>
    </source>
</evidence>
<dbReference type="PANTHER" id="PTHR46344">
    <property type="entry name" value="OS02G0202900 PROTEIN"/>
    <property type="match status" value="1"/>
</dbReference>
<dbReference type="InterPro" id="IPR037293">
    <property type="entry name" value="Gal_Oxidase_central_sf"/>
</dbReference>
<feature type="domain" description="PKD" evidence="5">
    <location>
        <begin position="363"/>
        <end position="443"/>
    </location>
</feature>
<accession>A0A9X4BMC7</accession>
<dbReference type="InterPro" id="IPR011043">
    <property type="entry name" value="Gal_Oxase/kelch_b-propeller"/>
</dbReference>
<dbReference type="Pfam" id="PF04151">
    <property type="entry name" value="PPC"/>
    <property type="match status" value="2"/>
</dbReference>
<dbReference type="SMART" id="SM00089">
    <property type="entry name" value="PKD"/>
    <property type="match status" value="3"/>
</dbReference>